<protein>
    <submittedName>
        <fullName evidence="3">Uncharacterized protein</fullName>
    </submittedName>
</protein>
<comment type="caution">
    <text evidence="3">The sequence shown here is derived from an EMBL/GenBank/DDBJ whole genome shotgun (WGS) entry which is preliminary data.</text>
</comment>
<evidence type="ECO:0000256" key="1">
    <source>
        <dbReference type="SAM" id="MobiDB-lite"/>
    </source>
</evidence>
<gene>
    <name evidence="3" type="ORF">JW592_27755</name>
</gene>
<sequence length="235" mass="25188">MTTPLPRPRSGQQDDQTTQAPTTAATGPGWFGRRIDDLDFALTHGWRPAAAWIKTVTVTAGLMAAFFALRWLASTLLGWAHALPWTLPTARDHTGLLATIDQPVHHYLAAHTAPLPITAATAYSTWQAVGVVSFLLGTARFGGARLTWTAWGAATVAMVWAGTPEPGRPVAAGIALLAWAAPSLLALRGLSLSPTAFIQVHNQAPHPPEVRAEIHLPKTEHAYRPYTTQQPPSPN</sequence>
<dbReference type="RefSeq" id="WP_209267992.1">
    <property type="nucleotide sequence ID" value="NZ_JAFFZN010000032.1"/>
</dbReference>
<organism evidence="3 4">
    <name type="scientific">Streptomyces spirodelae</name>
    <dbReference type="NCBI Taxonomy" id="2812904"/>
    <lineage>
        <taxon>Bacteria</taxon>
        <taxon>Bacillati</taxon>
        <taxon>Actinomycetota</taxon>
        <taxon>Actinomycetes</taxon>
        <taxon>Kitasatosporales</taxon>
        <taxon>Streptomycetaceae</taxon>
        <taxon>Streptomyces</taxon>
    </lineage>
</organism>
<feature type="region of interest" description="Disordered" evidence="1">
    <location>
        <begin position="1"/>
        <end position="30"/>
    </location>
</feature>
<feature type="transmembrane region" description="Helical" evidence="2">
    <location>
        <begin position="146"/>
        <end position="163"/>
    </location>
</feature>
<name>A0ABS3X1H0_9ACTN</name>
<feature type="transmembrane region" description="Helical" evidence="2">
    <location>
        <begin position="169"/>
        <end position="187"/>
    </location>
</feature>
<dbReference type="Proteomes" id="UP001518976">
    <property type="component" value="Unassembled WGS sequence"/>
</dbReference>
<keyword evidence="2" id="KW-1133">Transmembrane helix</keyword>
<keyword evidence="2" id="KW-0812">Transmembrane</keyword>
<dbReference type="EMBL" id="JAFFZN010000032">
    <property type="protein sequence ID" value="MBO8189224.1"/>
    <property type="molecule type" value="Genomic_DNA"/>
</dbReference>
<evidence type="ECO:0000313" key="3">
    <source>
        <dbReference type="EMBL" id="MBO8189224.1"/>
    </source>
</evidence>
<accession>A0ABS3X1H0</accession>
<reference evidence="3 4" key="1">
    <citation type="submission" date="2021-02" db="EMBL/GenBank/DDBJ databases">
        <title>Streptomyces spirodelae sp. nov., isolated from duckweed.</title>
        <authorList>
            <person name="Saimee Y."/>
            <person name="Duangmal K."/>
        </authorList>
    </citation>
    <scope>NUCLEOTIDE SEQUENCE [LARGE SCALE GENOMIC DNA]</scope>
    <source>
        <strain evidence="3 4">DW4-2</strain>
    </source>
</reference>
<keyword evidence="4" id="KW-1185">Reference proteome</keyword>
<keyword evidence="2" id="KW-0472">Membrane</keyword>
<evidence type="ECO:0000313" key="4">
    <source>
        <dbReference type="Proteomes" id="UP001518976"/>
    </source>
</evidence>
<feature type="transmembrane region" description="Helical" evidence="2">
    <location>
        <begin position="49"/>
        <end position="69"/>
    </location>
</feature>
<feature type="compositionally biased region" description="Low complexity" evidence="1">
    <location>
        <begin position="11"/>
        <end position="28"/>
    </location>
</feature>
<evidence type="ECO:0000256" key="2">
    <source>
        <dbReference type="SAM" id="Phobius"/>
    </source>
</evidence>
<proteinExistence type="predicted"/>